<name>X1HAY8_9ZZZZ</name>
<sequence length="187" mass="22585">LFIRRMKEDLKDFEGKPIFTNRYPKTIKFRLSEKEKKLYNKLSIYVISQYNIALQSDKRRNITFALLILQRRMASSTYALLRSLERRKERLEDLLKEPELMKEMPFIDIEEIDDYEEEKRWEQEKKWEMLSIAENREELKKEINTLNRIRFTIPRNFNSLIISPAMMVLPAPGSSAMRNLIRGSFRM</sequence>
<reference evidence="2" key="1">
    <citation type="journal article" date="2014" name="Front. Microbiol.">
        <title>High frequency of phylogenetically diverse reductive dehalogenase-homologous genes in deep subseafloor sedimentary metagenomes.</title>
        <authorList>
            <person name="Kawai M."/>
            <person name="Futagami T."/>
            <person name="Toyoda A."/>
            <person name="Takaki Y."/>
            <person name="Nishi S."/>
            <person name="Hori S."/>
            <person name="Arai W."/>
            <person name="Tsubouchi T."/>
            <person name="Morono Y."/>
            <person name="Uchiyama I."/>
            <person name="Ito T."/>
            <person name="Fujiyama A."/>
            <person name="Inagaki F."/>
            <person name="Takami H."/>
        </authorList>
    </citation>
    <scope>NUCLEOTIDE SEQUENCE</scope>
    <source>
        <strain evidence="2">Expedition CK06-06</strain>
    </source>
</reference>
<organism evidence="2">
    <name type="scientific">marine sediment metagenome</name>
    <dbReference type="NCBI Taxonomy" id="412755"/>
    <lineage>
        <taxon>unclassified sequences</taxon>
        <taxon>metagenomes</taxon>
        <taxon>ecological metagenomes</taxon>
    </lineage>
</organism>
<accession>X1HAY8</accession>
<feature type="coiled-coil region" evidence="1">
    <location>
        <begin position="74"/>
        <end position="101"/>
    </location>
</feature>
<dbReference type="EMBL" id="BARU01021933">
    <property type="protein sequence ID" value="GAH51004.1"/>
    <property type="molecule type" value="Genomic_DNA"/>
</dbReference>
<evidence type="ECO:0000313" key="2">
    <source>
        <dbReference type="EMBL" id="GAH51004.1"/>
    </source>
</evidence>
<feature type="non-terminal residue" evidence="2">
    <location>
        <position position="1"/>
    </location>
</feature>
<protein>
    <submittedName>
        <fullName evidence="2">Uncharacterized protein</fullName>
    </submittedName>
</protein>
<comment type="caution">
    <text evidence="2">The sequence shown here is derived from an EMBL/GenBank/DDBJ whole genome shotgun (WGS) entry which is preliminary data.</text>
</comment>
<keyword evidence="1" id="KW-0175">Coiled coil</keyword>
<proteinExistence type="predicted"/>
<evidence type="ECO:0000256" key="1">
    <source>
        <dbReference type="SAM" id="Coils"/>
    </source>
</evidence>
<gene>
    <name evidence="2" type="ORF">S03H2_35818</name>
</gene>
<dbReference type="AlphaFoldDB" id="X1HAY8"/>